<evidence type="ECO:0000256" key="1">
    <source>
        <dbReference type="ARBA" id="ARBA00004651"/>
    </source>
</evidence>
<dbReference type="InterPro" id="IPR000390">
    <property type="entry name" value="Small_drug/metabolite_transptr"/>
</dbReference>
<dbReference type="STRING" id="1231343.Absy_022_074"/>
<evidence type="ECO:0000256" key="4">
    <source>
        <dbReference type="ARBA" id="ARBA00022519"/>
    </source>
</evidence>
<comment type="subcellular location">
    <subcellularLocation>
        <location evidence="1">Cell membrane</location>
        <topology evidence="1">Multi-pass membrane protein</topology>
    </subcellularLocation>
</comment>
<keyword evidence="9" id="KW-0443">Lipid metabolism</keyword>
<evidence type="ECO:0000256" key="3">
    <source>
        <dbReference type="ARBA" id="ARBA00022516"/>
    </source>
</evidence>
<dbReference type="Gene3D" id="1.10.3730.20">
    <property type="match status" value="2"/>
</dbReference>
<evidence type="ECO:0000256" key="8">
    <source>
        <dbReference type="ARBA" id="ARBA00022989"/>
    </source>
</evidence>
<dbReference type="OrthoDB" id="9783707at2"/>
<feature type="transmembrane region" description="Helical" evidence="11">
    <location>
        <begin position="140"/>
        <end position="158"/>
    </location>
</feature>
<sequence>MSIFLFSVILFAALLHALWNTLVKSAPDKFLTTTLVTASATLLAVVLLPFLPAPLAASWPYIVLSAVLQVVYYTLVARVYHIVDIGQAYPIMRGGAPLLVAVLNLFIQKEVLPPAAWLGVGVICVGILCMTTLHSRSQRSGVILSLLIAAIIASYTLVDGMGVRLSHAPAAYTLWIFLLTGLPLLGWSVVRNPARIGRYALKNWSYGIIGGASTIVSYGLALWAMTYAPIAVVAALRETSILFVTLISVFILHETVSKRRILGACVIAMGAMVLRLA</sequence>
<dbReference type="Proteomes" id="UP000216033">
    <property type="component" value="Unassembled WGS sequence"/>
</dbReference>
<feature type="transmembrane region" description="Helical" evidence="11">
    <location>
        <begin position="57"/>
        <end position="76"/>
    </location>
</feature>
<evidence type="ECO:0000256" key="5">
    <source>
        <dbReference type="ARBA" id="ARBA00022556"/>
    </source>
</evidence>
<evidence type="ECO:0000259" key="12">
    <source>
        <dbReference type="Pfam" id="PF00892"/>
    </source>
</evidence>
<feature type="transmembrane region" description="Helical" evidence="11">
    <location>
        <begin position="6"/>
        <end position="23"/>
    </location>
</feature>
<dbReference type="GO" id="GO:0009245">
    <property type="term" value="P:lipid A biosynthetic process"/>
    <property type="evidence" value="ECO:0007669"/>
    <property type="project" value="UniProtKB-KW"/>
</dbReference>
<feature type="transmembrane region" description="Helical" evidence="11">
    <location>
        <begin position="114"/>
        <end position="133"/>
    </location>
</feature>
<keyword evidence="6 11" id="KW-0812">Transmembrane</keyword>
<evidence type="ECO:0000256" key="9">
    <source>
        <dbReference type="ARBA" id="ARBA00023098"/>
    </source>
</evidence>
<evidence type="ECO:0000256" key="10">
    <source>
        <dbReference type="ARBA" id="ARBA00023136"/>
    </source>
</evidence>
<dbReference type="PANTHER" id="PTHR30561">
    <property type="entry name" value="SMR FAMILY PROTON-DEPENDENT DRUG EFFLUX TRANSPORTER SUGE"/>
    <property type="match status" value="1"/>
</dbReference>
<name>A0A270BEP2_9PROT</name>
<keyword evidence="14" id="KW-1185">Reference proteome</keyword>
<protein>
    <submittedName>
        <fullName evidence="13">EamA family transporter</fullName>
    </submittedName>
</protein>
<keyword evidence="7" id="KW-0448">Lipopolysaccharide biosynthesis</keyword>
<dbReference type="EMBL" id="NDFP01000011">
    <property type="protein sequence ID" value="PAL23479.1"/>
    <property type="molecule type" value="Genomic_DNA"/>
</dbReference>
<comment type="caution">
    <text evidence="13">The sequence shown here is derived from an EMBL/GenBank/DDBJ whole genome shotgun (WGS) entry which is preliminary data.</text>
</comment>
<feature type="transmembrane region" description="Helical" evidence="11">
    <location>
        <begin position="88"/>
        <end position="108"/>
    </location>
</feature>
<feature type="transmembrane region" description="Helical" evidence="11">
    <location>
        <begin position="170"/>
        <end position="191"/>
    </location>
</feature>
<proteinExistence type="predicted"/>
<dbReference type="PANTHER" id="PTHR30561:SF9">
    <property type="entry name" value="4-AMINO-4-DEOXY-L-ARABINOSE-PHOSPHOUNDECAPRENOL FLIPPASE SUBUNIT ARNF-RELATED"/>
    <property type="match status" value="1"/>
</dbReference>
<evidence type="ECO:0000313" key="13">
    <source>
        <dbReference type="EMBL" id="PAL23479.1"/>
    </source>
</evidence>
<keyword evidence="10 11" id="KW-0472">Membrane</keyword>
<keyword evidence="3" id="KW-0444">Lipid biosynthesis</keyword>
<organism evidence="13 14">
    <name type="scientific">Acetobacter syzygii</name>
    <dbReference type="NCBI Taxonomy" id="146476"/>
    <lineage>
        <taxon>Bacteria</taxon>
        <taxon>Pseudomonadati</taxon>
        <taxon>Pseudomonadota</taxon>
        <taxon>Alphaproteobacteria</taxon>
        <taxon>Acetobacterales</taxon>
        <taxon>Acetobacteraceae</taxon>
        <taxon>Acetobacter</taxon>
    </lineage>
</organism>
<dbReference type="Pfam" id="PF00892">
    <property type="entry name" value="EamA"/>
    <property type="match status" value="2"/>
</dbReference>
<dbReference type="RefSeq" id="WP_095351717.1">
    <property type="nucleotide sequence ID" value="NZ_NDFO01000012.1"/>
</dbReference>
<gene>
    <name evidence="13" type="ORF">B9K05_10480</name>
</gene>
<dbReference type="InterPro" id="IPR000620">
    <property type="entry name" value="EamA_dom"/>
</dbReference>
<keyword evidence="2" id="KW-1003">Cell membrane</keyword>
<keyword evidence="8 11" id="KW-1133">Transmembrane helix</keyword>
<keyword evidence="5" id="KW-0441">Lipid A biosynthesis</keyword>
<feature type="domain" description="EamA" evidence="12">
    <location>
        <begin position="140"/>
        <end position="274"/>
    </location>
</feature>
<dbReference type="AlphaFoldDB" id="A0A270BEP2"/>
<feature type="transmembrane region" description="Helical" evidence="11">
    <location>
        <begin position="30"/>
        <end position="51"/>
    </location>
</feature>
<evidence type="ECO:0000256" key="7">
    <source>
        <dbReference type="ARBA" id="ARBA00022985"/>
    </source>
</evidence>
<evidence type="ECO:0000256" key="11">
    <source>
        <dbReference type="SAM" id="Phobius"/>
    </source>
</evidence>
<feature type="transmembrane region" description="Helical" evidence="11">
    <location>
        <begin position="230"/>
        <end position="252"/>
    </location>
</feature>
<accession>A0A270BEP2</accession>
<dbReference type="GO" id="GO:0009103">
    <property type="term" value="P:lipopolysaccharide biosynthetic process"/>
    <property type="evidence" value="ECO:0007669"/>
    <property type="project" value="UniProtKB-KW"/>
</dbReference>
<evidence type="ECO:0000256" key="6">
    <source>
        <dbReference type="ARBA" id="ARBA00022692"/>
    </source>
</evidence>
<dbReference type="GO" id="GO:0022857">
    <property type="term" value="F:transmembrane transporter activity"/>
    <property type="evidence" value="ECO:0007669"/>
    <property type="project" value="InterPro"/>
</dbReference>
<feature type="domain" description="EamA" evidence="12">
    <location>
        <begin position="8"/>
        <end position="131"/>
    </location>
</feature>
<reference evidence="13 14" key="1">
    <citation type="submission" date="2017-04" db="EMBL/GenBank/DDBJ databases">
        <title>Kefir bacterial isolates.</title>
        <authorList>
            <person name="Kim Y."/>
            <person name="Blasche S."/>
            <person name="Patil K.R."/>
        </authorList>
    </citation>
    <scope>NUCLEOTIDE SEQUENCE [LARGE SCALE GENOMIC DNA]</scope>
    <source>
        <strain evidence="13 14">KR-2</strain>
    </source>
</reference>
<evidence type="ECO:0000256" key="2">
    <source>
        <dbReference type="ARBA" id="ARBA00022475"/>
    </source>
</evidence>
<feature type="transmembrane region" description="Helical" evidence="11">
    <location>
        <begin position="203"/>
        <end position="224"/>
    </location>
</feature>
<dbReference type="GO" id="GO:0005886">
    <property type="term" value="C:plasma membrane"/>
    <property type="evidence" value="ECO:0007669"/>
    <property type="project" value="UniProtKB-SubCell"/>
</dbReference>
<dbReference type="InterPro" id="IPR037185">
    <property type="entry name" value="EmrE-like"/>
</dbReference>
<dbReference type="SUPFAM" id="SSF103481">
    <property type="entry name" value="Multidrug resistance efflux transporter EmrE"/>
    <property type="match status" value="2"/>
</dbReference>
<keyword evidence="4" id="KW-0997">Cell inner membrane</keyword>
<evidence type="ECO:0000313" key="14">
    <source>
        <dbReference type="Proteomes" id="UP000216033"/>
    </source>
</evidence>